<feature type="region of interest" description="Disordered" evidence="1">
    <location>
        <begin position="1"/>
        <end position="54"/>
    </location>
</feature>
<reference evidence="2 3" key="1">
    <citation type="submission" date="2016-07" db="EMBL/GenBank/DDBJ databases">
        <title>Pervasive Adenine N6-methylation of Active Genes in Fungi.</title>
        <authorList>
            <consortium name="DOE Joint Genome Institute"/>
            <person name="Mondo S.J."/>
            <person name="Dannebaum R.O."/>
            <person name="Kuo R.C."/>
            <person name="Labutti K."/>
            <person name="Haridas S."/>
            <person name="Kuo A."/>
            <person name="Salamov A."/>
            <person name="Ahrendt S.R."/>
            <person name="Lipzen A."/>
            <person name="Sullivan W."/>
            <person name="Andreopoulos W.B."/>
            <person name="Clum A."/>
            <person name="Lindquist E."/>
            <person name="Daum C."/>
            <person name="Ramamoorthy G.K."/>
            <person name="Gryganskyi A."/>
            <person name="Culley D."/>
            <person name="Magnuson J.K."/>
            <person name="James T.Y."/>
            <person name="O'Malley M.A."/>
            <person name="Stajich J.E."/>
            <person name="Spatafora J.W."/>
            <person name="Visel A."/>
            <person name="Grigoriev I.V."/>
        </authorList>
    </citation>
    <scope>NUCLEOTIDE SEQUENCE [LARGE SCALE GENOMIC DNA]</scope>
    <source>
        <strain evidence="2 3">JEL800</strain>
    </source>
</reference>
<protein>
    <submittedName>
        <fullName evidence="2">Uncharacterized protein</fullName>
    </submittedName>
</protein>
<dbReference type="AlphaFoldDB" id="A0A1Y2CNW0"/>
<dbReference type="EMBL" id="MCGO01000011">
    <property type="protein sequence ID" value="ORY48729.1"/>
    <property type="molecule type" value="Genomic_DNA"/>
</dbReference>
<keyword evidence="3" id="KW-1185">Reference proteome</keyword>
<comment type="caution">
    <text evidence="2">The sequence shown here is derived from an EMBL/GenBank/DDBJ whole genome shotgun (WGS) entry which is preliminary data.</text>
</comment>
<evidence type="ECO:0000313" key="3">
    <source>
        <dbReference type="Proteomes" id="UP000193642"/>
    </source>
</evidence>
<dbReference type="OrthoDB" id="2671551at2759"/>
<gene>
    <name evidence="2" type="ORF">BCR33DRAFT_714448</name>
</gene>
<feature type="compositionally biased region" description="Polar residues" evidence="1">
    <location>
        <begin position="41"/>
        <end position="50"/>
    </location>
</feature>
<evidence type="ECO:0000256" key="1">
    <source>
        <dbReference type="SAM" id="MobiDB-lite"/>
    </source>
</evidence>
<name>A0A1Y2CNW0_9FUNG</name>
<organism evidence="2 3">
    <name type="scientific">Rhizoclosmatium globosum</name>
    <dbReference type="NCBI Taxonomy" id="329046"/>
    <lineage>
        <taxon>Eukaryota</taxon>
        <taxon>Fungi</taxon>
        <taxon>Fungi incertae sedis</taxon>
        <taxon>Chytridiomycota</taxon>
        <taxon>Chytridiomycota incertae sedis</taxon>
        <taxon>Chytridiomycetes</taxon>
        <taxon>Chytridiales</taxon>
        <taxon>Chytriomycetaceae</taxon>
        <taxon>Rhizoclosmatium</taxon>
    </lineage>
</organism>
<dbReference type="Proteomes" id="UP000193642">
    <property type="component" value="Unassembled WGS sequence"/>
</dbReference>
<sequence length="217" mass="23799">MLLPPPNSADESQYSEYTEPYAFPPSFTADDYHSARPPNQPSVEDSSSLPCPQPTEHLELTVTLRLENGIRLDNKTNQPVETCVSTVSANASKSWERTKLQTITVTTVDGMSAACLVGPCCSVTVTKVNSVHPLTYSKEEYLDGRIRVHNNSSDTIAVCVSKKEGDSGCDGWFDIAPNTCDDWKRSKTQDVVVKTRSGASYGYYLAPGHRVTYDPVV</sequence>
<proteinExistence type="predicted"/>
<accession>A0A1Y2CNW0</accession>
<evidence type="ECO:0000313" key="2">
    <source>
        <dbReference type="EMBL" id="ORY48729.1"/>
    </source>
</evidence>